<proteinExistence type="predicted"/>
<gene>
    <name evidence="2" type="ORF">BYL167_LOCUS61316</name>
    <name evidence="1" type="ORF">CJN711_LOCUS22929</name>
</gene>
<dbReference type="EMBL" id="CAJOBH010232340">
    <property type="protein sequence ID" value="CAF5076378.1"/>
    <property type="molecule type" value="Genomic_DNA"/>
</dbReference>
<dbReference type="EMBL" id="CAJNOV010010777">
    <property type="protein sequence ID" value="CAF1419856.1"/>
    <property type="molecule type" value="Genomic_DNA"/>
</dbReference>
<protein>
    <submittedName>
        <fullName evidence="1">Uncharacterized protein</fullName>
    </submittedName>
</protein>
<dbReference type="AlphaFoldDB" id="A0A815M6I7"/>
<evidence type="ECO:0000313" key="1">
    <source>
        <dbReference type="EMBL" id="CAF1419856.1"/>
    </source>
</evidence>
<sequence>IIIPPSDSYNNLNKLILQMHLPILEILKFYDCASVDLYHLKNHSNIRSTDGIHFTPTGHRVISCHLIKLMSNLHERQNITECDVQSSSNNDLLGNQNITESDIQSSSSNNHLVDNQNIEPLEIHNPSNINQHLSHRRLTKRNRDEVRYDNAFQRSNQHQMFHPKKYSSHFNKNLSNIHAKYNYERENTLKRIKLNQEAEQFGRAFGMAWSTYRRF</sequence>
<evidence type="ECO:0000313" key="2">
    <source>
        <dbReference type="EMBL" id="CAF5076378.1"/>
    </source>
</evidence>
<reference evidence="1" key="1">
    <citation type="submission" date="2021-02" db="EMBL/GenBank/DDBJ databases">
        <authorList>
            <person name="Nowell W R."/>
        </authorList>
    </citation>
    <scope>NUCLEOTIDE SEQUENCE</scope>
</reference>
<feature type="non-terminal residue" evidence="1">
    <location>
        <position position="1"/>
    </location>
</feature>
<dbReference type="SUPFAM" id="SSF52266">
    <property type="entry name" value="SGNH hydrolase"/>
    <property type="match status" value="1"/>
</dbReference>
<dbReference type="Proteomes" id="UP000663855">
    <property type="component" value="Unassembled WGS sequence"/>
</dbReference>
<comment type="caution">
    <text evidence="1">The sequence shown here is derived from an EMBL/GenBank/DDBJ whole genome shotgun (WGS) entry which is preliminary data.</text>
</comment>
<evidence type="ECO:0000313" key="3">
    <source>
        <dbReference type="Proteomes" id="UP000663855"/>
    </source>
</evidence>
<name>A0A815M6I7_9BILA</name>
<dbReference type="Proteomes" id="UP000681967">
    <property type="component" value="Unassembled WGS sequence"/>
</dbReference>
<accession>A0A815M6I7</accession>
<organism evidence="1 3">
    <name type="scientific">Rotaria magnacalcarata</name>
    <dbReference type="NCBI Taxonomy" id="392030"/>
    <lineage>
        <taxon>Eukaryota</taxon>
        <taxon>Metazoa</taxon>
        <taxon>Spiralia</taxon>
        <taxon>Gnathifera</taxon>
        <taxon>Rotifera</taxon>
        <taxon>Eurotatoria</taxon>
        <taxon>Bdelloidea</taxon>
        <taxon>Philodinida</taxon>
        <taxon>Philodinidae</taxon>
        <taxon>Rotaria</taxon>
    </lineage>
</organism>